<evidence type="ECO:0000313" key="2">
    <source>
        <dbReference type="Proteomes" id="UP000601435"/>
    </source>
</evidence>
<feature type="non-terminal residue" evidence="1">
    <location>
        <position position="1"/>
    </location>
</feature>
<dbReference type="Proteomes" id="UP000601435">
    <property type="component" value="Unassembled WGS sequence"/>
</dbReference>
<sequence>VQSLAPLRATCRQPASAGEEAFQLKLPAKRRHQIHKVDKMRSAEEWANLTKDKEDCKWHSPSKRSFILDTSSEWVLHTPTGSIFGLKEHRGHPLRHVARLRLLNPRGWYNKLSHRGWHRVRGPDARPCKL</sequence>
<reference evidence="1" key="1">
    <citation type="submission" date="2021-02" db="EMBL/GenBank/DDBJ databases">
        <authorList>
            <person name="Dougan E. K."/>
            <person name="Rhodes N."/>
            <person name="Thang M."/>
            <person name="Chan C."/>
        </authorList>
    </citation>
    <scope>NUCLEOTIDE SEQUENCE</scope>
</reference>
<dbReference type="AlphaFoldDB" id="A0A812S5S8"/>
<dbReference type="EMBL" id="CAJNJA010020625">
    <property type="protein sequence ID" value="CAE7462646.1"/>
    <property type="molecule type" value="Genomic_DNA"/>
</dbReference>
<gene>
    <name evidence="1" type="ORF">SNEC2469_LOCUS12955</name>
</gene>
<evidence type="ECO:0000313" key="1">
    <source>
        <dbReference type="EMBL" id="CAE7462646.1"/>
    </source>
</evidence>
<accession>A0A812S5S8</accession>
<name>A0A812S5S8_9DINO</name>
<organism evidence="1 2">
    <name type="scientific">Symbiodinium necroappetens</name>
    <dbReference type="NCBI Taxonomy" id="1628268"/>
    <lineage>
        <taxon>Eukaryota</taxon>
        <taxon>Sar</taxon>
        <taxon>Alveolata</taxon>
        <taxon>Dinophyceae</taxon>
        <taxon>Suessiales</taxon>
        <taxon>Symbiodiniaceae</taxon>
        <taxon>Symbiodinium</taxon>
    </lineage>
</organism>
<dbReference type="OrthoDB" id="406561at2759"/>
<protein>
    <submittedName>
        <fullName evidence="1">Uncharacterized protein</fullName>
    </submittedName>
</protein>
<proteinExistence type="predicted"/>
<comment type="caution">
    <text evidence="1">The sequence shown here is derived from an EMBL/GenBank/DDBJ whole genome shotgun (WGS) entry which is preliminary data.</text>
</comment>
<keyword evidence="2" id="KW-1185">Reference proteome</keyword>